<proteinExistence type="predicted"/>
<organism evidence="3 4">
    <name type="scientific">Pycnococcus provasolii</name>
    <dbReference type="NCBI Taxonomy" id="41880"/>
    <lineage>
        <taxon>Eukaryota</taxon>
        <taxon>Viridiplantae</taxon>
        <taxon>Chlorophyta</taxon>
        <taxon>Pseudoscourfieldiophyceae</taxon>
        <taxon>Pseudoscourfieldiales</taxon>
        <taxon>Pycnococcaceae</taxon>
        <taxon>Pycnococcus</taxon>
    </lineage>
</organism>
<accession>A0A830HD73</accession>
<evidence type="ECO:0000313" key="3">
    <source>
        <dbReference type="EMBL" id="GHP04453.1"/>
    </source>
</evidence>
<dbReference type="Proteomes" id="UP000660262">
    <property type="component" value="Unassembled WGS sequence"/>
</dbReference>
<dbReference type="EMBL" id="BNJQ01000007">
    <property type="protein sequence ID" value="GHP04453.1"/>
    <property type="molecule type" value="Genomic_DNA"/>
</dbReference>
<feature type="region of interest" description="Disordered" evidence="1">
    <location>
        <begin position="43"/>
        <end position="93"/>
    </location>
</feature>
<feature type="signal peptide" evidence="2">
    <location>
        <begin position="1"/>
        <end position="29"/>
    </location>
</feature>
<feature type="chain" id="PRO_5032878695" description="Prolyl 4-hydroxylase alpha subunit Fe(2+) 2OG dioxygenase domain-containing protein" evidence="2">
    <location>
        <begin position="30"/>
        <end position="413"/>
    </location>
</feature>
<sequence length="413" mass="45636">MALSRRRSFYSWVTVVVCFLLVIAAAATAALTTEGKEEIGCTSDDCMLAPDEDSSQAIDDTDDDRGGDGDGDADARDEGDNQQPEPTPSVSSVFWSGINSLRSFASRGSERLGEEEDLHVGVGERTSADDALPSQELVAQAVQATLASMNGTYDVNSTACSVTAKDADYTAQRIRSAKVSTNPYPHVYVTDVYPTNVYACIRRFMPGGDDAAHLAGICRRTQKKPRFSIPLRDDKGPFSTSNKRSTAVKALANLKFWNEFSKYMGGAKILDAWLSLFQSTLKKRIGSRSNKKLYYSMDLTRDLTGYNIRPHRDTPNKYVTTLYYLPETAENPFIGTVALRQKGSVKKNQAYQEWKHFDIAKAAAYVPNVAFAFVPCERSWHGVLEANMTAVKSRDTLQAFVRSNEKLGRLSRC</sequence>
<name>A0A830HD73_9CHLO</name>
<keyword evidence="2" id="KW-0732">Signal</keyword>
<feature type="compositionally biased region" description="Acidic residues" evidence="1">
    <location>
        <begin position="50"/>
        <end position="63"/>
    </location>
</feature>
<comment type="caution">
    <text evidence="3">The sequence shown here is derived from an EMBL/GenBank/DDBJ whole genome shotgun (WGS) entry which is preliminary data.</text>
</comment>
<feature type="compositionally biased region" description="Polar residues" evidence="1">
    <location>
        <begin position="81"/>
        <end position="93"/>
    </location>
</feature>
<protein>
    <recommendedName>
        <fullName evidence="5">Prolyl 4-hydroxylase alpha subunit Fe(2+) 2OG dioxygenase domain-containing protein</fullName>
    </recommendedName>
</protein>
<reference evidence="3" key="1">
    <citation type="submission" date="2020-10" db="EMBL/GenBank/DDBJ databases">
        <title>Unveiling of a novel bifunctional photoreceptor, Dualchrome1, isolated from a cosmopolitan green alga.</title>
        <authorList>
            <person name="Suzuki S."/>
            <person name="Kawachi M."/>
        </authorList>
    </citation>
    <scope>NUCLEOTIDE SEQUENCE</scope>
    <source>
        <strain evidence="3">NIES 2893</strain>
    </source>
</reference>
<evidence type="ECO:0000256" key="2">
    <source>
        <dbReference type="SAM" id="SignalP"/>
    </source>
</evidence>
<dbReference type="Gene3D" id="2.60.120.620">
    <property type="entry name" value="q2cbj1_9rhob like domain"/>
    <property type="match status" value="1"/>
</dbReference>
<evidence type="ECO:0008006" key="5">
    <source>
        <dbReference type="Google" id="ProtNLM"/>
    </source>
</evidence>
<feature type="compositionally biased region" description="Basic and acidic residues" evidence="1">
    <location>
        <begin position="64"/>
        <end position="79"/>
    </location>
</feature>
<gene>
    <name evidence="3" type="ORF">PPROV_000320700</name>
</gene>
<keyword evidence="4" id="KW-1185">Reference proteome</keyword>
<evidence type="ECO:0000313" key="4">
    <source>
        <dbReference type="Proteomes" id="UP000660262"/>
    </source>
</evidence>
<evidence type="ECO:0000256" key="1">
    <source>
        <dbReference type="SAM" id="MobiDB-lite"/>
    </source>
</evidence>
<dbReference type="AlphaFoldDB" id="A0A830HD73"/>